<reference evidence="13" key="1">
    <citation type="submission" date="2020-06" db="EMBL/GenBank/DDBJ databases">
        <title>WGS assembly of Ceratodon purpureus strain R40.</title>
        <authorList>
            <person name="Carey S.B."/>
            <person name="Jenkins J."/>
            <person name="Shu S."/>
            <person name="Lovell J.T."/>
            <person name="Sreedasyam A."/>
            <person name="Maumus F."/>
            <person name="Tiley G.P."/>
            <person name="Fernandez-Pozo N."/>
            <person name="Barry K."/>
            <person name="Chen C."/>
            <person name="Wang M."/>
            <person name="Lipzen A."/>
            <person name="Daum C."/>
            <person name="Saski C.A."/>
            <person name="Payton A.C."/>
            <person name="Mcbreen J.C."/>
            <person name="Conrad R.E."/>
            <person name="Kollar L.M."/>
            <person name="Olsson S."/>
            <person name="Huttunen S."/>
            <person name="Landis J.B."/>
            <person name="Wickett N.J."/>
            <person name="Johnson M.G."/>
            <person name="Rensing S.A."/>
            <person name="Grimwood J."/>
            <person name="Schmutz J."/>
            <person name="Mcdaniel S.F."/>
        </authorList>
    </citation>
    <scope>NUCLEOTIDE SEQUENCE</scope>
    <source>
        <strain evidence="13">R40</strain>
    </source>
</reference>
<dbReference type="Proteomes" id="UP000822688">
    <property type="component" value="Chromosome 3"/>
</dbReference>
<dbReference type="FunFam" id="3.40.50.1820:FF:000049">
    <property type="entry name" value="probable glutamyl endopeptidase, chloroplastic"/>
    <property type="match status" value="1"/>
</dbReference>
<evidence type="ECO:0000256" key="4">
    <source>
        <dbReference type="ARBA" id="ARBA00022670"/>
    </source>
</evidence>
<evidence type="ECO:0000256" key="5">
    <source>
        <dbReference type="ARBA" id="ARBA00022801"/>
    </source>
</evidence>
<feature type="domain" description="Peptidase S9 prolyl oligopeptidase catalytic" evidence="12">
    <location>
        <begin position="683"/>
        <end position="837"/>
    </location>
</feature>
<evidence type="ECO:0000256" key="11">
    <source>
        <dbReference type="SAM" id="MobiDB-lite"/>
    </source>
</evidence>
<evidence type="ECO:0000313" key="13">
    <source>
        <dbReference type="EMBL" id="KAG0581778.1"/>
    </source>
</evidence>
<comment type="function">
    <text evidence="8">Serine-type protease active in vitro against the LHCII N-terminal. Cleaves its substrate on the carboxy-side of Glu residues.</text>
</comment>
<comment type="caution">
    <text evidence="13">The sequence shown here is derived from an EMBL/GenBank/DDBJ whole genome shotgun (WGS) entry which is preliminary data.</text>
</comment>
<comment type="subcellular location">
    <subcellularLocation>
        <location evidence="1">Plastid</location>
        <location evidence="1">Chloroplast stroma</location>
    </subcellularLocation>
</comment>
<dbReference type="SUPFAM" id="SSF53474">
    <property type="entry name" value="alpha/beta-Hydrolases"/>
    <property type="match status" value="1"/>
</dbReference>
<evidence type="ECO:0000313" key="14">
    <source>
        <dbReference type="Proteomes" id="UP000822688"/>
    </source>
</evidence>
<dbReference type="InterPro" id="IPR011042">
    <property type="entry name" value="6-blade_b-propeller_TolB-like"/>
</dbReference>
<evidence type="ECO:0000259" key="12">
    <source>
        <dbReference type="Pfam" id="PF00326"/>
    </source>
</evidence>
<evidence type="ECO:0000256" key="1">
    <source>
        <dbReference type="ARBA" id="ARBA00004470"/>
    </source>
</evidence>
<dbReference type="InterPro" id="IPR001375">
    <property type="entry name" value="Peptidase_S9_cat"/>
</dbReference>
<evidence type="ECO:0000256" key="6">
    <source>
        <dbReference type="ARBA" id="ARBA00022825"/>
    </source>
</evidence>
<dbReference type="GO" id="GO:0009570">
    <property type="term" value="C:chloroplast stroma"/>
    <property type="evidence" value="ECO:0007669"/>
    <property type="project" value="UniProtKB-SubCell"/>
</dbReference>
<evidence type="ECO:0000256" key="2">
    <source>
        <dbReference type="ARBA" id="ARBA00022528"/>
    </source>
</evidence>
<dbReference type="GO" id="GO:0004252">
    <property type="term" value="F:serine-type endopeptidase activity"/>
    <property type="evidence" value="ECO:0007669"/>
    <property type="project" value="TreeGrafter"/>
</dbReference>
<name>A0A8T0IGW3_CERPU</name>
<keyword evidence="7" id="KW-0809">Transit peptide</keyword>
<feature type="region of interest" description="Disordered" evidence="11">
    <location>
        <begin position="842"/>
        <end position="865"/>
    </location>
</feature>
<keyword evidence="4" id="KW-0645">Protease</keyword>
<dbReference type="GO" id="GO:0006508">
    <property type="term" value="P:proteolysis"/>
    <property type="evidence" value="ECO:0007669"/>
    <property type="project" value="UniProtKB-KW"/>
</dbReference>
<accession>A0A8T0IGW3</accession>
<evidence type="ECO:0000256" key="9">
    <source>
        <dbReference type="ARBA" id="ARBA00060950"/>
    </source>
</evidence>
<dbReference type="AlphaFoldDB" id="A0A8T0IGW3"/>
<keyword evidence="2" id="KW-0150">Chloroplast</keyword>
<keyword evidence="6" id="KW-0720">Serine protease</keyword>
<gene>
    <name evidence="13" type="ORF">KC19_3G008400</name>
</gene>
<evidence type="ECO:0000256" key="3">
    <source>
        <dbReference type="ARBA" id="ARBA00022640"/>
    </source>
</evidence>
<sequence>MGIHGVQRLAPIAGMESAAGSATGGNNSARVQGAENGYQLPAEEIRAIVDAPPTPSLSFSPNKDHILYLQRRSLPPLSDIARAELKLAGMRIDPEYNTRSRMSFYTGINIHKVLDNNTLGEELVMTGVPEGSRINYCCWSPDGRHFAFSVREADQGEGPVTLPSLWVAAVETGKARQLLGAPEYALNTILDQFSWIDDTTLVVCTIPQGRGAPPKKPLTPAGPKIQSNEEKAVMQNRTYQDLLKDSHDENLFEYYATSQIVIVSLDGRAQRIGSPALYVDVEASPDGRFLLVEFLHRPYSFIVTSGRFPKRVEVWRPSGEIVKEICDLPLAEDIPISFDSARKGRRSVNWRSDKPASLYWVEALDGGDPKNEVSPRDIVYTEPADGGSPQVVAGTDLRFQGIYWGDDDLALLYDYWYKTRKTRTWILTPGNPEKEKRILFERSSEDVYGDPGSPVKRQSSIGTYVVAQFRNSAGKKCLLLDGYGASPAGNVPFLDLLDIETGEKERIWQSVKEKYYENMAVLMAPKGDEDLTVDNLKIVISRESQTEPPQYYIVCWPEKRETQITNFPHPYPQLKDLKKEIIRYARSDGVQLTATLYTPPGYDPAKDGPRPTLMWAYPREFKSKDNASQMRGSPFAFAGIGSTSPLLWLAKGFTILDGPTMPIVGEGDEEPNERYVEQLVASAQAAVDEVVKRGIADRSKIAVGGHSYGAFMTANLLIHASDLFSCGIARSGAYNRTLTPFGFQAEERTLWQAQKTYIDMSPYMYADRVKKPILLIHGDEDNNAGTMTMQSERFFSALKGHGALTRLVLLPLESHGYQGRESVMHCLWEMDRWLQTHCVNASGSTSGPASQTDAPSGTGGGSAPECAPTARKFACGFGPLSSL</sequence>
<dbReference type="EMBL" id="CM026423">
    <property type="protein sequence ID" value="KAG0581778.1"/>
    <property type="molecule type" value="Genomic_DNA"/>
</dbReference>
<dbReference type="Gene3D" id="2.120.10.30">
    <property type="entry name" value="TolB, C-terminal domain"/>
    <property type="match status" value="1"/>
</dbReference>
<evidence type="ECO:0000256" key="8">
    <source>
        <dbReference type="ARBA" id="ARBA00054431"/>
    </source>
</evidence>
<keyword evidence="14" id="KW-1185">Reference proteome</keyword>
<organism evidence="13 14">
    <name type="scientific">Ceratodon purpureus</name>
    <name type="common">Fire moss</name>
    <name type="synonym">Dicranum purpureum</name>
    <dbReference type="NCBI Taxonomy" id="3225"/>
    <lineage>
        <taxon>Eukaryota</taxon>
        <taxon>Viridiplantae</taxon>
        <taxon>Streptophyta</taxon>
        <taxon>Embryophyta</taxon>
        <taxon>Bryophyta</taxon>
        <taxon>Bryophytina</taxon>
        <taxon>Bryopsida</taxon>
        <taxon>Dicranidae</taxon>
        <taxon>Pseudoditrichales</taxon>
        <taxon>Ditrichaceae</taxon>
        <taxon>Ceratodon</taxon>
    </lineage>
</organism>
<evidence type="ECO:0000256" key="7">
    <source>
        <dbReference type="ARBA" id="ARBA00022946"/>
    </source>
</evidence>
<protein>
    <recommendedName>
        <fullName evidence="10">Probable glutamyl endopeptidase, chloroplastic</fullName>
    </recommendedName>
</protein>
<dbReference type="InterPro" id="IPR029058">
    <property type="entry name" value="AB_hydrolase_fold"/>
</dbReference>
<dbReference type="PANTHER" id="PTHR42776">
    <property type="entry name" value="SERINE PEPTIDASE S9 FAMILY MEMBER"/>
    <property type="match status" value="1"/>
</dbReference>
<feature type="compositionally biased region" description="Polar residues" evidence="11">
    <location>
        <begin position="842"/>
        <end position="855"/>
    </location>
</feature>
<dbReference type="PANTHER" id="PTHR42776:SF28">
    <property type="entry name" value="GLUTAMYL ENDOPEPTIDASE, CHLOROPLASTIC-RELATED"/>
    <property type="match status" value="1"/>
</dbReference>
<comment type="similarity">
    <text evidence="9">Belongs to the peptidase S9D family.</text>
</comment>
<dbReference type="SUPFAM" id="SSF82171">
    <property type="entry name" value="DPP6 N-terminal domain-like"/>
    <property type="match status" value="1"/>
</dbReference>
<dbReference type="Pfam" id="PF00326">
    <property type="entry name" value="Peptidase_S9"/>
    <property type="match status" value="1"/>
</dbReference>
<dbReference type="Gene3D" id="3.40.50.1820">
    <property type="entry name" value="alpha/beta hydrolase"/>
    <property type="match status" value="1"/>
</dbReference>
<keyword evidence="5" id="KW-0378">Hydrolase</keyword>
<evidence type="ECO:0000256" key="10">
    <source>
        <dbReference type="ARBA" id="ARBA00073000"/>
    </source>
</evidence>
<keyword evidence="3" id="KW-0934">Plastid</keyword>
<proteinExistence type="inferred from homology"/>